<dbReference type="GeneID" id="72988513"/>
<dbReference type="EMBL" id="FP103042">
    <property type="protein sequence ID" value="CAX23005.1"/>
    <property type="molecule type" value="Genomic_DNA"/>
</dbReference>
<evidence type="ECO:0000313" key="2">
    <source>
        <dbReference type="Proteomes" id="UP000008070"/>
    </source>
</evidence>
<accession>C7CFS9</accession>
<dbReference type="KEGG" id="mdi:METDI1398"/>
<evidence type="ECO:0008006" key="3">
    <source>
        <dbReference type="Google" id="ProtNLM"/>
    </source>
</evidence>
<reference evidence="2" key="1">
    <citation type="journal article" date="2009" name="PLoS ONE">
        <title>Methylobacterium genome sequences: a reference blueprint to investigate microbial metabolism of C1 compounds from natural and industrial sources.</title>
        <authorList>
            <person name="Vuilleumier S."/>
            <person name="Chistoserdova L."/>
            <person name="Lee M.-C."/>
            <person name="Bringel F."/>
            <person name="Lajus A."/>
            <person name="Zhou Y."/>
            <person name="Gourion B."/>
            <person name="Barbe V."/>
            <person name="Chang J."/>
            <person name="Cruveiller S."/>
            <person name="Dossat C."/>
            <person name="Gillett W."/>
            <person name="Gruffaz C."/>
            <person name="Haugen E."/>
            <person name="Hourcade E."/>
            <person name="Levy R."/>
            <person name="Mangenot S."/>
            <person name="Muller E."/>
            <person name="Nadalig T."/>
            <person name="Pagni M."/>
            <person name="Penny C."/>
            <person name="Peyraud R."/>
            <person name="Robinson D.G."/>
            <person name="Roche D."/>
            <person name="Rouy Z."/>
            <person name="Saenampechek C."/>
            <person name="Salvignol G."/>
            <person name="Vallenet D."/>
            <person name="Wu Z."/>
            <person name="Marx C.J."/>
            <person name="Vorholt J.A."/>
            <person name="Olson M.V."/>
            <person name="Kaul R."/>
            <person name="Weissenbach J."/>
            <person name="Medigue C."/>
            <person name="Lidstrom M.E."/>
        </authorList>
    </citation>
    <scope>NUCLEOTIDE SEQUENCE [LARGE SCALE GENOMIC DNA]</scope>
    <source>
        <strain evidence="2">DSM 6343 / CIP 106787 / DM4</strain>
    </source>
</reference>
<dbReference type="AlphaFoldDB" id="C7CFS9"/>
<gene>
    <name evidence="1" type="ORF">METD_I1398</name>
</gene>
<protein>
    <recommendedName>
        <fullName evidence="3">DUF2946 domain-containing protein</fullName>
    </recommendedName>
</protein>
<proteinExistence type="predicted"/>
<evidence type="ECO:0000313" key="1">
    <source>
        <dbReference type="EMBL" id="CAX23005.1"/>
    </source>
</evidence>
<sequence>MTHATTSPLPKEARTAAASWWRLAARLVALLLILVLAVPMADAHAHEPGPHHSVSHLSLEMGQPATDDVSPDRGPAHHCASCACHQVVIADAGGMLVPVRVTDEVPFIVGEAAVTARATAPPRKPPRA</sequence>
<dbReference type="HOGENOM" id="CLU_1990039_0_0_5"/>
<organism evidence="1 2">
    <name type="scientific">Methylorubrum extorquens (strain DSM 6343 / CIP 106787 / DM4)</name>
    <name type="common">Methylobacterium extorquens</name>
    <dbReference type="NCBI Taxonomy" id="661410"/>
    <lineage>
        <taxon>Bacteria</taxon>
        <taxon>Pseudomonadati</taxon>
        <taxon>Pseudomonadota</taxon>
        <taxon>Alphaproteobacteria</taxon>
        <taxon>Hyphomicrobiales</taxon>
        <taxon>Methylobacteriaceae</taxon>
        <taxon>Methylorubrum</taxon>
    </lineage>
</organism>
<dbReference type="RefSeq" id="WP_015821535.1">
    <property type="nucleotide sequence ID" value="NC_012988.1"/>
</dbReference>
<name>C7CFS9_METED</name>
<dbReference type="Proteomes" id="UP000008070">
    <property type="component" value="Chromosome"/>
</dbReference>